<dbReference type="Proteomes" id="UP000198815">
    <property type="component" value="Unassembled WGS sequence"/>
</dbReference>
<organism evidence="1 2">
    <name type="scientific">Propionibacterium cyclohexanicum</name>
    <dbReference type="NCBI Taxonomy" id="64702"/>
    <lineage>
        <taxon>Bacteria</taxon>
        <taxon>Bacillati</taxon>
        <taxon>Actinomycetota</taxon>
        <taxon>Actinomycetes</taxon>
        <taxon>Propionibacteriales</taxon>
        <taxon>Propionibacteriaceae</taxon>
        <taxon>Propionibacterium</taxon>
    </lineage>
</organism>
<proteinExistence type="predicted"/>
<reference evidence="1 2" key="1">
    <citation type="submission" date="2016-10" db="EMBL/GenBank/DDBJ databases">
        <authorList>
            <person name="de Groot N.N."/>
        </authorList>
    </citation>
    <scope>NUCLEOTIDE SEQUENCE [LARGE SCALE GENOMIC DNA]</scope>
    <source>
        <strain evidence="1 2">DSM 16859</strain>
    </source>
</reference>
<dbReference type="AlphaFoldDB" id="A0A1H9TPM3"/>
<dbReference type="OrthoDB" id="123307at2"/>
<dbReference type="EMBL" id="FOGZ01000026">
    <property type="protein sequence ID" value="SER98859.1"/>
    <property type="molecule type" value="Genomic_DNA"/>
</dbReference>
<keyword evidence="2" id="KW-1185">Reference proteome</keyword>
<accession>A0A1H9TPM3</accession>
<evidence type="ECO:0000313" key="2">
    <source>
        <dbReference type="Proteomes" id="UP000198815"/>
    </source>
</evidence>
<sequence length="142" mass="15852">MPRYLSNEADNLAQELLEFPAGERTDYASVLTWSTQAGLITVMEACELSRQAQADPYTAADEVDRLDDLIETARIVNAERDTAAADRLAKAYHQAMAHATLVPQGEHWVRQDNSLDLAMIRRRAVRAIMMRFMGAYQPAPAS</sequence>
<protein>
    <submittedName>
        <fullName evidence="1">Uncharacterized protein</fullName>
    </submittedName>
</protein>
<evidence type="ECO:0000313" key="1">
    <source>
        <dbReference type="EMBL" id="SER98859.1"/>
    </source>
</evidence>
<dbReference type="STRING" id="64702.SAMN05443377_1268"/>
<gene>
    <name evidence="1" type="ORF">SAMN05443377_1268</name>
</gene>
<name>A0A1H9TPM3_9ACTN</name>
<dbReference type="RefSeq" id="WP_091970910.1">
    <property type="nucleotide sequence ID" value="NZ_FOGZ01000026.1"/>
</dbReference>